<reference evidence="10" key="1">
    <citation type="submission" date="2021-06" db="EMBL/GenBank/DDBJ databases">
        <authorList>
            <person name="Criscuolo A."/>
        </authorList>
    </citation>
    <scope>NUCLEOTIDE SEQUENCE</scope>
    <source>
        <strain evidence="10">CIP111600</strain>
    </source>
</reference>
<dbReference type="AlphaFoldDB" id="A0A916NFG1"/>
<evidence type="ECO:0000256" key="3">
    <source>
        <dbReference type="ARBA" id="ARBA00022544"/>
    </source>
</evidence>
<keyword evidence="11" id="KW-1185">Reference proteome</keyword>
<dbReference type="InterPro" id="IPR057336">
    <property type="entry name" value="GerAC_N"/>
</dbReference>
<keyword evidence="6" id="KW-0564">Palmitate</keyword>
<dbReference type="Pfam" id="PF25198">
    <property type="entry name" value="Spore_GerAC_N"/>
    <property type="match status" value="1"/>
</dbReference>
<evidence type="ECO:0000313" key="10">
    <source>
        <dbReference type="EMBL" id="CAG7601202.1"/>
    </source>
</evidence>
<evidence type="ECO:0000256" key="1">
    <source>
        <dbReference type="ARBA" id="ARBA00004635"/>
    </source>
</evidence>
<keyword evidence="4" id="KW-0732">Signal</keyword>
<dbReference type="GO" id="GO:0016020">
    <property type="term" value="C:membrane"/>
    <property type="evidence" value="ECO:0007669"/>
    <property type="project" value="UniProtKB-SubCell"/>
</dbReference>
<evidence type="ECO:0000256" key="2">
    <source>
        <dbReference type="ARBA" id="ARBA00007886"/>
    </source>
</evidence>
<evidence type="ECO:0000259" key="8">
    <source>
        <dbReference type="Pfam" id="PF05504"/>
    </source>
</evidence>
<evidence type="ECO:0000256" key="7">
    <source>
        <dbReference type="ARBA" id="ARBA00023288"/>
    </source>
</evidence>
<sequence length="392" mass="44849">MTKNVMSRIRRGLLAGAALLLLSGCWDAKEVQRLNYIVGLGVDYEDSKFVVYTQMLNFSSIAKQEQQNLSVRPWVGVGRGSTILGAINDVIAAGQGTMFLGHVNYLVLTENVFEKQMLKKVFDFTNRNKETRYTKWFYGTKGDLYDLFSAKSFFDRSTLDSILANPEANYAQLSNLKPYYVNEIVAGMQEVSSTVIIPSVELTDKVWRESNRPQPMIKKSGGFVFNGTRYLGWMTMSDVMMGRWMQMAYEASPLTLRADGQAVATLEIKDASHRFEIREQENGPPRFVAILSAKATIMELAAEKPLEEIQKLAEETIRKEITDYYNKGLDMGADLLHLGQTYYKYHPYRWKRISKNGRLPLARDSLEKIDVRLLINNAQKYKSPQWTRPYKD</sequence>
<comment type="subcellular location">
    <subcellularLocation>
        <location evidence="1">Membrane</location>
        <topology evidence="1">Lipid-anchor</topology>
    </subcellularLocation>
</comment>
<dbReference type="PROSITE" id="PS51257">
    <property type="entry name" value="PROKAR_LIPOPROTEIN"/>
    <property type="match status" value="1"/>
</dbReference>
<dbReference type="Pfam" id="PF05504">
    <property type="entry name" value="Spore_GerAC"/>
    <property type="match status" value="1"/>
</dbReference>
<gene>
    <name evidence="10" type="primary">gerAC_2</name>
    <name evidence="10" type="ORF">PAESOLCIP111_00464</name>
</gene>
<feature type="domain" description="Spore germination protein N-terminal" evidence="9">
    <location>
        <begin position="27"/>
        <end position="201"/>
    </location>
</feature>
<comment type="caution">
    <text evidence="10">The sequence shown here is derived from an EMBL/GenBank/DDBJ whole genome shotgun (WGS) entry which is preliminary data.</text>
</comment>
<accession>A0A916NFG1</accession>
<comment type="similarity">
    <text evidence="2">Belongs to the GerABKC lipoprotein family.</text>
</comment>
<name>A0A916NFG1_9BACL</name>
<dbReference type="GO" id="GO:0009847">
    <property type="term" value="P:spore germination"/>
    <property type="evidence" value="ECO:0007669"/>
    <property type="project" value="InterPro"/>
</dbReference>
<dbReference type="PANTHER" id="PTHR35789">
    <property type="entry name" value="SPORE GERMINATION PROTEIN B3"/>
    <property type="match status" value="1"/>
</dbReference>
<keyword evidence="5" id="KW-0472">Membrane</keyword>
<organism evidence="10 11">
    <name type="scientific">Paenibacillus solanacearum</name>
    <dbReference type="NCBI Taxonomy" id="2048548"/>
    <lineage>
        <taxon>Bacteria</taxon>
        <taxon>Bacillati</taxon>
        <taxon>Bacillota</taxon>
        <taxon>Bacilli</taxon>
        <taxon>Bacillales</taxon>
        <taxon>Paenibacillaceae</taxon>
        <taxon>Paenibacillus</taxon>
    </lineage>
</organism>
<dbReference type="Proteomes" id="UP000693672">
    <property type="component" value="Unassembled WGS sequence"/>
</dbReference>
<dbReference type="PANTHER" id="PTHR35789:SF1">
    <property type="entry name" value="SPORE GERMINATION PROTEIN B3"/>
    <property type="match status" value="1"/>
</dbReference>
<evidence type="ECO:0000313" key="11">
    <source>
        <dbReference type="Proteomes" id="UP000693672"/>
    </source>
</evidence>
<keyword evidence="3" id="KW-0309">Germination</keyword>
<protein>
    <submittedName>
        <fullName evidence="10">Spore germination protein A3</fullName>
    </submittedName>
</protein>
<dbReference type="RefSeq" id="WP_218090270.1">
    <property type="nucleotide sequence ID" value="NZ_CAJVAS010000001.1"/>
</dbReference>
<evidence type="ECO:0000256" key="6">
    <source>
        <dbReference type="ARBA" id="ARBA00023139"/>
    </source>
</evidence>
<dbReference type="NCBIfam" id="TIGR02887">
    <property type="entry name" value="spore_ger_x_C"/>
    <property type="match status" value="1"/>
</dbReference>
<proteinExistence type="inferred from homology"/>
<keyword evidence="7" id="KW-0449">Lipoprotein</keyword>
<feature type="domain" description="Spore germination GerAC-like C-terminal" evidence="8">
    <location>
        <begin position="220"/>
        <end position="356"/>
    </location>
</feature>
<evidence type="ECO:0000256" key="5">
    <source>
        <dbReference type="ARBA" id="ARBA00023136"/>
    </source>
</evidence>
<dbReference type="InterPro" id="IPR046953">
    <property type="entry name" value="Spore_GerAC-like_C"/>
</dbReference>
<evidence type="ECO:0000259" key="9">
    <source>
        <dbReference type="Pfam" id="PF25198"/>
    </source>
</evidence>
<dbReference type="EMBL" id="CAJVAS010000001">
    <property type="protein sequence ID" value="CAG7601202.1"/>
    <property type="molecule type" value="Genomic_DNA"/>
</dbReference>
<evidence type="ECO:0000256" key="4">
    <source>
        <dbReference type="ARBA" id="ARBA00022729"/>
    </source>
</evidence>
<dbReference type="InterPro" id="IPR008844">
    <property type="entry name" value="Spore_GerAC-like"/>
</dbReference>